<dbReference type="InterPro" id="IPR018389">
    <property type="entry name" value="DctP_fam"/>
</dbReference>
<organism evidence="5 6">
    <name type="scientific">Cohaesibacter gelatinilyticus</name>
    <dbReference type="NCBI Taxonomy" id="372072"/>
    <lineage>
        <taxon>Bacteria</taxon>
        <taxon>Pseudomonadati</taxon>
        <taxon>Pseudomonadota</taxon>
        <taxon>Alphaproteobacteria</taxon>
        <taxon>Hyphomicrobiales</taxon>
        <taxon>Cohaesibacteraceae</taxon>
    </lineage>
</organism>
<gene>
    <name evidence="5" type="ORF">SAMN06265368_4648</name>
</gene>
<proteinExistence type="inferred from homology"/>
<dbReference type="RefSeq" id="WP_170956228.1">
    <property type="nucleotide sequence ID" value="NZ_OBEL01000009.1"/>
</dbReference>
<protein>
    <submittedName>
        <fullName evidence="5">TRAP-type C4-dicarboxylate transport system, substrate-binding protein</fullName>
    </submittedName>
</protein>
<feature type="chain" id="PRO_5013126258" evidence="4">
    <location>
        <begin position="25"/>
        <end position="330"/>
    </location>
</feature>
<dbReference type="NCBIfam" id="NF037995">
    <property type="entry name" value="TRAP_S1"/>
    <property type="match status" value="1"/>
</dbReference>
<keyword evidence="3 4" id="KW-0732">Signal</keyword>
<reference evidence="5 6" key="1">
    <citation type="submission" date="2017-09" db="EMBL/GenBank/DDBJ databases">
        <authorList>
            <person name="Ehlers B."/>
            <person name="Leendertz F.H."/>
        </authorList>
    </citation>
    <scope>NUCLEOTIDE SEQUENCE [LARGE SCALE GENOMIC DNA]</scope>
    <source>
        <strain evidence="5 6">DSM 18289</strain>
    </source>
</reference>
<dbReference type="Gene3D" id="3.40.190.170">
    <property type="entry name" value="Bacterial extracellular solute-binding protein, family 7"/>
    <property type="match status" value="1"/>
</dbReference>
<comment type="similarity">
    <text evidence="1">Belongs to the bacterial solute-binding protein 7 family.</text>
</comment>
<dbReference type="Pfam" id="PF03480">
    <property type="entry name" value="DctP"/>
    <property type="match status" value="1"/>
</dbReference>
<sequence>MFRKIRKTLVSATVLATLAVPAVAADVTLKLAGTLPEAHASNRVLEDMIAEIEGANVGIDIKFFPAGQLGSGEELLDDAKFGNVDMVHASVYAVADPRIDFQSLPFLVGGADDIRKITQNPNAEYNKLYTEILEQHGIKHLSTVVEGLIGAVATKMPANPRGIGNQKTTLRVWSSQLAKSTMDLLGYQTTTMNWAEVFPAVQAGTIDGAICCTPELAYTAFAASDVGSVYLDYAAFTENQLIYMNGGKWAKLSEKQKEVIQTAASKAARRMSDEALERTDVIMGKLKEKGWEIVTFTPEERAAIKAVVKEKIWPSVADVIGQDFLDRLSK</sequence>
<dbReference type="EMBL" id="OBEL01000009">
    <property type="protein sequence ID" value="SNZ21526.1"/>
    <property type="molecule type" value="Genomic_DNA"/>
</dbReference>
<evidence type="ECO:0000256" key="2">
    <source>
        <dbReference type="ARBA" id="ARBA00022448"/>
    </source>
</evidence>
<dbReference type="PANTHER" id="PTHR33376:SF7">
    <property type="entry name" value="C4-DICARBOXYLATE-BINDING PROTEIN DCTB"/>
    <property type="match status" value="1"/>
</dbReference>
<keyword evidence="2" id="KW-0813">Transport</keyword>
<evidence type="ECO:0000256" key="1">
    <source>
        <dbReference type="ARBA" id="ARBA00009023"/>
    </source>
</evidence>
<dbReference type="GO" id="GO:0055085">
    <property type="term" value="P:transmembrane transport"/>
    <property type="evidence" value="ECO:0007669"/>
    <property type="project" value="InterPro"/>
</dbReference>
<dbReference type="Proteomes" id="UP000219439">
    <property type="component" value="Unassembled WGS sequence"/>
</dbReference>
<evidence type="ECO:0000256" key="3">
    <source>
        <dbReference type="ARBA" id="ARBA00022729"/>
    </source>
</evidence>
<name>A0A285PN22_9HYPH</name>
<evidence type="ECO:0000256" key="4">
    <source>
        <dbReference type="SAM" id="SignalP"/>
    </source>
</evidence>
<feature type="signal peptide" evidence="4">
    <location>
        <begin position="1"/>
        <end position="24"/>
    </location>
</feature>
<dbReference type="PANTHER" id="PTHR33376">
    <property type="match status" value="1"/>
</dbReference>
<accession>A0A285PN22</accession>
<keyword evidence="6" id="KW-1185">Reference proteome</keyword>
<evidence type="ECO:0000313" key="5">
    <source>
        <dbReference type="EMBL" id="SNZ21526.1"/>
    </source>
</evidence>
<dbReference type="AlphaFoldDB" id="A0A285PN22"/>
<evidence type="ECO:0000313" key="6">
    <source>
        <dbReference type="Proteomes" id="UP000219439"/>
    </source>
</evidence>
<dbReference type="InterPro" id="IPR038404">
    <property type="entry name" value="TRAP_DctP_sf"/>
</dbReference>